<organism evidence="1 2">
    <name type="scientific">Clostridium thermobutyricum DSM 4928</name>
    <dbReference type="NCBI Taxonomy" id="1121339"/>
    <lineage>
        <taxon>Bacteria</taxon>
        <taxon>Bacillati</taxon>
        <taxon>Bacillota</taxon>
        <taxon>Clostridia</taxon>
        <taxon>Eubacteriales</taxon>
        <taxon>Clostridiaceae</taxon>
        <taxon>Clostridium</taxon>
    </lineage>
</organism>
<sequence>MNEKILNLIDEYKDTEQCLTLGLQQLPHNQNARAKLEVLRMVIMDLEESIK</sequence>
<dbReference type="AlphaFoldDB" id="A0A1V4T015"/>
<name>A0A1V4T015_9CLOT</name>
<dbReference type="EMBL" id="LTAY01000010">
    <property type="protein sequence ID" value="OPX50826.1"/>
    <property type="molecule type" value="Genomic_DNA"/>
</dbReference>
<proteinExistence type="predicted"/>
<dbReference type="RefSeq" id="WP_169840769.1">
    <property type="nucleotide sequence ID" value="NZ_LTAY01000010.1"/>
</dbReference>
<accession>A0A1V4T015</accession>
<dbReference type="Proteomes" id="UP000191448">
    <property type="component" value="Unassembled WGS sequence"/>
</dbReference>
<comment type="caution">
    <text evidence="1">The sequence shown here is derived from an EMBL/GenBank/DDBJ whole genome shotgun (WGS) entry which is preliminary data.</text>
</comment>
<protein>
    <submittedName>
        <fullName evidence="1">Uncharacterized protein</fullName>
    </submittedName>
</protein>
<reference evidence="1 2" key="1">
    <citation type="submission" date="2016-02" db="EMBL/GenBank/DDBJ databases">
        <title>Genome sequence of Clostridium thermobutyricum DSM 4928.</title>
        <authorList>
            <person name="Poehlein A."/>
            <person name="Daniel R."/>
        </authorList>
    </citation>
    <scope>NUCLEOTIDE SEQUENCE [LARGE SCALE GENOMIC DNA]</scope>
    <source>
        <strain evidence="1 2">DSM 4928</strain>
    </source>
</reference>
<evidence type="ECO:0000313" key="2">
    <source>
        <dbReference type="Proteomes" id="UP000191448"/>
    </source>
</evidence>
<gene>
    <name evidence="1" type="ORF">CLTHE_01060</name>
</gene>
<evidence type="ECO:0000313" key="1">
    <source>
        <dbReference type="EMBL" id="OPX50826.1"/>
    </source>
</evidence>